<dbReference type="SUPFAM" id="SSF53335">
    <property type="entry name" value="S-adenosyl-L-methionine-dependent methyltransferases"/>
    <property type="match status" value="1"/>
</dbReference>
<dbReference type="Gene3D" id="3.40.50.150">
    <property type="entry name" value="Vaccinia Virus protein VP39"/>
    <property type="match status" value="1"/>
</dbReference>
<dbReference type="InterPro" id="IPR029063">
    <property type="entry name" value="SAM-dependent_MTases_sf"/>
</dbReference>
<sequence>MDVDKVAGVFDRAAPTYDRVGIDFFQPVGRALVAAVRPQPTDVAVDLGCGRGAALFPLADTVHHVTGIDLAPKMVELTRADAAGRGNVTVVQGDAATPDLPSAHFDIVTASLVAFFMPDPLAAMRRWVTLLRPGGRLGISSFRDVPNRMHDVMAVVQDYLPPRRAPKSVFDADDTVAQLLRDAGLREVTTTHLSFDTTFEDEEQFHRYEWSNGRREAWEHIPVEWHAEARTRMAELLASYADADGRTRFEANIRLTVGIK</sequence>
<dbReference type="SMART" id="SM00650">
    <property type="entry name" value="rADc"/>
    <property type="match status" value="1"/>
</dbReference>
<dbReference type="PANTHER" id="PTHR43861">
    <property type="entry name" value="TRANS-ACONITATE 2-METHYLTRANSFERASE-RELATED"/>
    <property type="match status" value="1"/>
</dbReference>
<evidence type="ECO:0000313" key="5">
    <source>
        <dbReference type="EMBL" id="SCG66225.1"/>
    </source>
</evidence>
<keyword evidence="6" id="KW-1185">Reference proteome</keyword>
<dbReference type="GO" id="GO:0000179">
    <property type="term" value="F:rRNA (adenine-N6,N6-)-dimethyltransferase activity"/>
    <property type="evidence" value="ECO:0007669"/>
    <property type="project" value="InterPro"/>
</dbReference>
<dbReference type="Proteomes" id="UP000198210">
    <property type="component" value="Chromosome I"/>
</dbReference>
<dbReference type="EMBL" id="LT607751">
    <property type="protein sequence ID" value="SCG66225.1"/>
    <property type="molecule type" value="Genomic_DNA"/>
</dbReference>
<evidence type="ECO:0000256" key="2">
    <source>
        <dbReference type="ARBA" id="ARBA00022679"/>
    </source>
</evidence>
<reference evidence="5 6" key="1">
    <citation type="submission" date="2016-06" db="EMBL/GenBank/DDBJ databases">
        <authorList>
            <person name="Kjaerup R.B."/>
            <person name="Dalgaard T.S."/>
            <person name="Juul-Madsen H.R."/>
        </authorList>
    </citation>
    <scope>NUCLEOTIDE SEQUENCE [LARGE SCALE GENOMIC DNA]</scope>
    <source>
        <strain evidence="5 6">DSM 45097</strain>
    </source>
</reference>
<accession>A0A1C5J6P7</accession>
<evidence type="ECO:0000259" key="4">
    <source>
        <dbReference type="SMART" id="SM00650"/>
    </source>
</evidence>
<keyword evidence="3" id="KW-0949">S-adenosyl-L-methionine</keyword>
<name>A0A1C5J6P7_9ACTN</name>
<dbReference type="CDD" id="cd02440">
    <property type="entry name" value="AdoMet_MTases"/>
    <property type="match status" value="1"/>
</dbReference>
<evidence type="ECO:0000256" key="3">
    <source>
        <dbReference type="ARBA" id="ARBA00022691"/>
    </source>
</evidence>
<dbReference type="InterPro" id="IPR013216">
    <property type="entry name" value="Methyltransf_11"/>
</dbReference>
<dbReference type="PANTHER" id="PTHR43861:SF1">
    <property type="entry name" value="TRANS-ACONITATE 2-METHYLTRANSFERASE"/>
    <property type="match status" value="1"/>
</dbReference>
<keyword evidence="2" id="KW-0808">Transferase</keyword>
<keyword evidence="5" id="KW-0830">Ubiquinone</keyword>
<proteinExistence type="predicted"/>
<gene>
    <name evidence="5" type="ORF">GA0074704_4180</name>
</gene>
<dbReference type="InterPro" id="IPR020598">
    <property type="entry name" value="rRNA_Ade_methylase_Trfase_N"/>
</dbReference>
<dbReference type="Pfam" id="PF08241">
    <property type="entry name" value="Methyltransf_11"/>
    <property type="match status" value="1"/>
</dbReference>
<protein>
    <submittedName>
        <fullName evidence="5">Ubiquinone/menaquinone biosynthesis C-methylase UbiE</fullName>
    </submittedName>
</protein>
<evidence type="ECO:0000313" key="6">
    <source>
        <dbReference type="Proteomes" id="UP000198210"/>
    </source>
</evidence>
<dbReference type="AlphaFoldDB" id="A0A1C5J6P7"/>
<dbReference type="RefSeq" id="WP_157743752.1">
    <property type="nucleotide sequence ID" value="NZ_JBHLYF010000039.1"/>
</dbReference>
<keyword evidence="1 5" id="KW-0489">Methyltransferase</keyword>
<organism evidence="5 6">
    <name type="scientific">Micromonospora siamensis</name>
    <dbReference type="NCBI Taxonomy" id="299152"/>
    <lineage>
        <taxon>Bacteria</taxon>
        <taxon>Bacillati</taxon>
        <taxon>Actinomycetota</taxon>
        <taxon>Actinomycetes</taxon>
        <taxon>Micromonosporales</taxon>
        <taxon>Micromonosporaceae</taxon>
        <taxon>Micromonospora</taxon>
    </lineage>
</organism>
<evidence type="ECO:0000256" key="1">
    <source>
        <dbReference type="ARBA" id="ARBA00022603"/>
    </source>
</evidence>
<feature type="domain" description="Ribosomal RNA adenine methylase transferase N-terminal" evidence="4">
    <location>
        <begin position="28"/>
        <end position="159"/>
    </location>
</feature>